<dbReference type="PANTHER" id="PTHR16155">
    <property type="entry name" value="DED DOMAIN-CONTAINING PROTEIN"/>
    <property type="match status" value="1"/>
</dbReference>
<feature type="non-terminal residue" evidence="2">
    <location>
        <position position="1"/>
    </location>
</feature>
<protein>
    <submittedName>
        <fullName evidence="2">Sterile alpha motif domain-containing protein 9-like</fullName>
    </submittedName>
</protein>
<dbReference type="SUPFAM" id="SSF47769">
    <property type="entry name" value="SAM/Pointed domain"/>
    <property type="match status" value="1"/>
</dbReference>
<dbReference type="PROSITE" id="PS50105">
    <property type="entry name" value="SAM_DOMAIN"/>
    <property type="match status" value="1"/>
</dbReference>
<accession>A0AAD5AE33</accession>
<reference evidence="2" key="1">
    <citation type="submission" date="2018-07" db="EMBL/GenBank/DDBJ databases">
        <title>Comparative genomics of catfishes provides insights into carnivory and benthic adaptation.</title>
        <authorList>
            <person name="Zhang Y."/>
            <person name="Wang D."/>
            <person name="Peng Z."/>
            <person name="Zheng S."/>
            <person name="Shao F."/>
            <person name="Tao W."/>
        </authorList>
    </citation>
    <scope>NUCLEOTIDE SEQUENCE</scope>
    <source>
        <strain evidence="2">Chongqing</strain>
    </source>
</reference>
<dbReference type="GO" id="GO:0005737">
    <property type="term" value="C:cytoplasm"/>
    <property type="evidence" value="ECO:0007669"/>
    <property type="project" value="TreeGrafter"/>
</dbReference>
<name>A0AAD5AE33_SILAS</name>
<evidence type="ECO:0000259" key="1">
    <source>
        <dbReference type="PROSITE" id="PS50105"/>
    </source>
</evidence>
<dbReference type="Gene3D" id="1.10.150.50">
    <property type="entry name" value="Transcription Factor, Ets-1"/>
    <property type="match status" value="1"/>
</dbReference>
<comment type="caution">
    <text evidence="2">The sequence shown here is derived from an EMBL/GenBank/DDBJ whole genome shotgun (WGS) entry which is preliminary data.</text>
</comment>
<evidence type="ECO:0000313" key="2">
    <source>
        <dbReference type="EMBL" id="KAI5614948.1"/>
    </source>
</evidence>
<feature type="non-terminal residue" evidence="2">
    <location>
        <position position="1485"/>
    </location>
</feature>
<dbReference type="InterPro" id="IPR013761">
    <property type="entry name" value="SAM/pointed_sf"/>
</dbReference>
<dbReference type="Pfam" id="PF00536">
    <property type="entry name" value="SAM_1"/>
    <property type="match status" value="1"/>
</dbReference>
<dbReference type="FunFam" id="1.10.150.50:FF:000126">
    <property type="entry name" value="Zmp:0000000735"/>
    <property type="match status" value="1"/>
</dbReference>
<dbReference type="PANTHER" id="PTHR16155:SF3">
    <property type="entry name" value="STERILE ALPHA MOTIF DOMAIN-CONTAINING PROTEIN 9-LIKE"/>
    <property type="match status" value="1"/>
</dbReference>
<dbReference type="SUPFAM" id="SSF48452">
    <property type="entry name" value="TPR-like"/>
    <property type="match status" value="1"/>
</dbReference>
<gene>
    <name evidence="2" type="ORF">C0J50_8883</name>
</gene>
<proteinExistence type="predicted"/>
<sequence length="1485" mass="171996">IEEHQSTPLERWTEDMVSSWLASIGIKNKYIKTLHEQEVDGQVLLKITEKFLKKETGMKSGHAFLIIESRNELVEKVQKQQNSQTEEQIQLEAVPKKIKRESKPRPFGKPGTDYTYIKHDVLQPETGVIDLIAPCHEYKSFNIAATLDSQRLKSKLANEVLKFATGCMNMRSNGTIHLGVMDSKGDSVYVHGEIIGIPIREKDVYTDALDYIEKCFKSSSEVIRQCIKPPEFILVIDPNSKEQHHVVEFDIEPSESLVRGKVFSVCLPKFKEESNKCILENETTYQRVGAKTEPVKSLQVFYQGVQSRDAQREAAEKSQVTSQECCQDLERKLLMLLTSGKKQMEEEKLYILVTNRFSKEDLQHIDFLLKMKLFCVFDFDPDSMESGLCHEYNKIHKVNLHFMQNYRIPSGKSIRELVSHLHLFNQTSWIFCNGRNDFAGNEAACDENTWCKTKRTFLKDCVSLICKDILPQGTFTVIFLLTSPVETPLLKTFDEFFTDMQGHEEIICISESERNFLKWKASVLEICDEETVNNSSVVGLKISHINATLQQILSQSSNLEKQLSLFVKARCNLQIRDEEEMYSLEILGVNQCEDHAEEYISKKENIERDFYRGGKVTWMNFWLAEVREVGEVIQRDAYTEVSKLLEDSLKWSSDQIPVKCINIFHDAGSGGSTVARQVLWKYRKDLRCAVVKKSDVGTVSKHAVMLREYEEKDPHKCLPVLLLLDDCESEYLEELKHELKTAVNTKKIAHGVPCFILLSCRRSFNPEKMSRESHLQNVCVKHKLSPKEKSHFKSKRQTLEKQFQPEFILTFVLMSEEFKQEYVEDIVKNLLHEIDHSSVETKLILYVALLNTYVDNSFISQSHCELLLNFQFSKYGQRFQRHVFENSLSEQAKFIFINLRDETTHINSIRIIHQVVAKEILHQLLRDKTQSNLALELLSNDALFNHRFGGEEYRKFLRDLFIRRYKISRGDKSDTLVSPLIEHVKDNENEEKAINLLTEAYRRFNKDAFLAQQLARLFYCLKKFDDAECWAETAANEMPKNSYILDTKGQVYKKWFTTKCNAVEIKTPESTVDAIETALKAIECFQKCQLVAVEETETMNNLGFFGLAEVICSLLELISSLDVFSNNHSELQKYLVTEHIPMEIEAPWKDFHYKLKSLQPTMHKALEWISEEINYFQNLDTDKEDTSKICKLTTHWPKGWLVKMSSLYGRFFCEVSLSDAPSMCLFDLDSMTVFSKRMAIYQLGGGNFASIFSILDRKNQNQEKTLEKMISLYPKEAKMDQVDRANYIASHFALSAIAPRSSMMATFKDLQRLSRQFLQDKSKCPTGLFLCTLLFWPEKFDADKEKEEKYKTILTAVNFLQQTYKTKMKDIPARRRRIYTHFYLGEGCGYDKFVHKNTIEMIIKFPSVSERRQKWLEGEMWKTPEIKKTLKRVNGWTEDGTIYLGGPKTKKFPIHALNESSLPAGNENVTFYLGFTFKGPIACDI</sequence>
<keyword evidence="3" id="KW-1185">Reference proteome</keyword>
<evidence type="ECO:0000313" key="3">
    <source>
        <dbReference type="Proteomes" id="UP001205998"/>
    </source>
</evidence>
<organism evidence="2 3">
    <name type="scientific">Silurus asotus</name>
    <name type="common">Amur catfish</name>
    <name type="synonym">Parasilurus asotus</name>
    <dbReference type="NCBI Taxonomy" id="30991"/>
    <lineage>
        <taxon>Eukaryota</taxon>
        <taxon>Metazoa</taxon>
        <taxon>Chordata</taxon>
        <taxon>Craniata</taxon>
        <taxon>Vertebrata</taxon>
        <taxon>Euteleostomi</taxon>
        <taxon>Actinopterygii</taxon>
        <taxon>Neopterygii</taxon>
        <taxon>Teleostei</taxon>
        <taxon>Ostariophysi</taxon>
        <taxon>Siluriformes</taxon>
        <taxon>Siluridae</taxon>
        <taxon>Silurus</taxon>
    </lineage>
</organism>
<dbReference type="InterPro" id="IPR011990">
    <property type="entry name" value="TPR-like_helical_dom_sf"/>
</dbReference>
<feature type="domain" description="SAM" evidence="1">
    <location>
        <begin position="12"/>
        <end position="76"/>
    </location>
</feature>
<dbReference type="EMBL" id="MU557396">
    <property type="protein sequence ID" value="KAI5614948.1"/>
    <property type="molecule type" value="Genomic_DNA"/>
</dbReference>
<dbReference type="InterPro" id="IPR001660">
    <property type="entry name" value="SAM"/>
</dbReference>
<dbReference type="SMART" id="SM00454">
    <property type="entry name" value="SAM"/>
    <property type="match status" value="1"/>
</dbReference>
<dbReference type="Gene3D" id="1.25.40.10">
    <property type="entry name" value="Tetratricopeptide repeat domain"/>
    <property type="match status" value="1"/>
</dbReference>
<dbReference type="Proteomes" id="UP001205998">
    <property type="component" value="Unassembled WGS sequence"/>
</dbReference>